<dbReference type="EMBL" id="BK032572">
    <property type="protein sequence ID" value="DAF48670.1"/>
    <property type="molecule type" value="Genomic_DNA"/>
</dbReference>
<reference evidence="1" key="1">
    <citation type="journal article" date="2021" name="Proc. Natl. Acad. Sci. U.S.A.">
        <title>A Catalog of Tens of Thousands of Viruses from Human Metagenomes Reveals Hidden Associations with Chronic Diseases.</title>
        <authorList>
            <person name="Tisza M.J."/>
            <person name="Buck C.B."/>
        </authorList>
    </citation>
    <scope>NUCLEOTIDE SEQUENCE</scope>
    <source>
        <strain evidence="1">CtrCv3</strain>
    </source>
</reference>
<proteinExistence type="predicted"/>
<accession>A0A8S5SCJ2</accession>
<evidence type="ECO:0000313" key="1">
    <source>
        <dbReference type="EMBL" id="DAF48670.1"/>
    </source>
</evidence>
<organism evidence="1">
    <name type="scientific">Siphoviridae sp. ctrCv3</name>
    <dbReference type="NCBI Taxonomy" id="2827954"/>
    <lineage>
        <taxon>Viruses</taxon>
        <taxon>Duplodnaviria</taxon>
        <taxon>Heunggongvirae</taxon>
        <taxon>Uroviricota</taxon>
        <taxon>Caudoviricetes</taxon>
    </lineage>
</organism>
<protein>
    <submittedName>
        <fullName evidence="1">DNA polymerase II large subunit</fullName>
    </submittedName>
</protein>
<sequence>MASRPCRRFWNPSCWHGSHSLNASPHGQKKAKAPPVEMTPTALTGKTTLLQILQQRRRNCQVSRTCRCRDCGEDGFYPVVYADEGYGWERCPTCGSDRIKWGNKCPLCGRYAEESYCEDCKQNIRDRFHELLICNFDKEEIKALNEIFDGKEIE</sequence>
<name>A0A8S5SCJ2_9CAUD</name>